<dbReference type="Proteomes" id="UP001302126">
    <property type="component" value="Unassembled WGS sequence"/>
</dbReference>
<organism evidence="1 2">
    <name type="scientific">Podospora australis</name>
    <dbReference type="NCBI Taxonomy" id="1536484"/>
    <lineage>
        <taxon>Eukaryota</taxon>
        <taxon>Fungi</taxon>
        <taxon>Dikarya</taxon>
        <taxon>Ascomycota</taxon>
        <taxon>Pezizomycotina</taxon>
        <taxon>Sordariomycetes</taxon>
        <taxon>Sordariomycetidae</taxon>
        <taxon>Sordariales</taxon>
        <taxon>Podosporaceae</taxon>
        <taxon>Podospora</taxon>
    </lineage>
</organism>
<protein>
    <submittedName>
        <fullName evidence="1">Uncharacterized protein</fullName>
    </submittedName>
</protein>
<accession>A0AAN6WRY1</accession>
<reference evidence="1" key="1">
    <citation type="journal article" date="2023" name="Mol. Phylogenet. Evol.">
        <title>Genome-scale phylogeny and comparative genomics of the fungal order Sordariales.</title>
        <authorList>
            <person name="Hensen N."/>
            <person name="Bonometti L."/>
            <person name="Westerberg I."/>
            <person name="Brannstrom I.O."/>
            <person name="Guillou S."/>
            <person name="Cros-Aarteil S."/>
            <person name="Calhoun S."/>
            <person name="Haridas S."/>
            <person name="Kuo A."/>
            <person name="Mondo S."/>
            <person name="Pangilinan J."/>
            <person name="Riley R."/>
            <person name="LaButti K."/>
            <person name="Andreopoulos B."/>
            <person name="Lipzen A."/>
            <person name="Chen C."/>
            <person name="Yan M."/>
            <person name="Daum C."/>
            <person name="Ng V."/>
            <person name="Clum A."/>
            <person name="Steindorff A."/>
            <person name="Ohm R.A."/>
            <person name="Martin F."/>
            <person name="Silar P."/>
            <person name="Natvig D.O."/>
            <person name="Lalanne C."/>
            <person name="Gautier V."/>
            <person name="Ament-Velasquez S.L."/>
            <person name="Kruys A."/>
            <person name="Hutchinson M.I."/>
            <person name="Powell A.J."/>
            <person name="Barry K."/>
            <person name="Miller A.N."/>
            <person name="Grigoriev I.V."/>
            <person name="Debuchy R."/>
            <person name="Gladieux P."/>
            <person name="Hiltunen Thoren M."/>
            <person name="Johannesson H."/>
        </authorList>
    </citation>
    <scope>NUCLEOTIDE SEQUENCE</scope>
    <source>
        <strain evidence="1">PSN309</strain>
    </source>
</reference>
<name>A0AAN6WRY1_9PEZI</name>
<comment type="caution">
    <text evidence="1">The sequence shown here is derived from an EMBL/GenBank/DDBJ whole genome shotgun (WGS) entry which is preliminary data.</text>
</comment>
<dbReference type="AlphaFoldDB" id="A0AAN6WRY1"/>
<evidence type="ECO:0000313" key="1">
    <source>
        <dbReference type="EMBL" id="KAK4185217.1"/>
    </source>
</evidence>
<dbReference type="EMBL" id="MU864457">
    <property type="protein sequence ID" value="KAK4185217.1"/>
    <property type="molecule type" value="Genomic_DNA"/>
</dbReference>
<gene>
    <name evidence="1" type="ORF">QBC35DRAFT_504140</name>
</gene>
<keyword evidence="2" id="KW-1185">Reference proteome</keyword>
<evidence type="ECO:0000313" key="2">
    <source>
        <dbReference type="Proteomes" id="UP001302126"/>
    </source>
</evidence>
<sequence>MVRALGYVLSNIGMDLPPGKQNNPMGLPTGKEIVETLVEFGALMYLGLVDDVAPSTKLETMIDDAEPEELEKLESVGEDGHWVDHLFGSWGGVFEDIKVGEVKKNSLGLVVFSGSGTDKEGKFCMYGQAMEGYRVRFVQLYESRGVVYEGKMAWNGDADRCRTRKGALAWAIRGRCWVLSEHFYDFWEGRPSESRRRLGGRFQMVKEPRSKFRE</sequence>
<reference evidence="1" key="2">
    <citation type="submission" date="2023-05" db="EMBL/GenBank/DDBJ databases">
        <authorList>
            <consortium name="Lawrence Berkeley National Laboratory"/>
            <person name="Steindorff A."/>
            <person name="Hensen N."/>
            <person name="Bonometti L."/>
            <person name="Westerberg I."/>
            <person name="Brannstrom I.O."/>
            <person name="Guillou S."/>
            <person name="Cros-Aarteil S."/>
            <person name="Calhoun S."/>
            <person name="Haridas S."/>
            <person name="Kuo A."/>
            <person name="Mondo S."/>
            <person name="Pangilinan J."/>
            <person name="Riley R."/>
            <person name="Labutti K."/>
            <person name="Andreopoulos B."/>
            <person name="Lipzen A."/>
            <person name="Chen C."/>
            <person name="Yanf M."/>
            <person name="Daum C."/>
            <person name="Ng V."/>
            <person name="Clum A."/>
            <person name="Ohm R."/>
            <person name="Martin F."/>
            <person name="Silar P."/>
            <person name="Natvig D."/>
            <person name="Lalanne C."/>
            <person name="Gautier V."/>
            <person name="Ament-Velasquez S.L."/>
            <person name="Kruys A."/>
            <person name="Hutchinson M.I."/>
            <person name="Powell A.J."/>
            <person name="Barry K."/>
            <person name="Miller A.N."/>
            <person name="Grigoriev I.V."/>
            <person name="Debuchy R."/>
            <person name="Gladieux P."/>
            <person name="Thoren M.H."/>
            <person name="Johannesson H."/>
        </authorList>
    </citation>
    <scope>NUCLEOTIDE SEQUENCE</scope>
    <source>
        <strain evidence="1">PSN309</strain>
    </source>
</reference>
<proteinExistence type="predicted"/>